<accession>A0A518K586</accession>
<evidence type="ECO:0000313" key="3">
    <source>
        <dbReference type="EMBL" id="QDV72937.1"/>
    </source>
</evidence>
<dbReference type="Pfam" id="PF25954">
    <property type="entry name" value="Beta-barrel_RND_2"/>
    <property type="match status" value="1"/>
</dbReference>
<keyword evidence="3" id="KW-0808">Transferase</keyword>
<feature type="domain" description="CusB-like beta-barrel" evidence="2">
    <location>
        <begin position="230"/>
        <end position="295"/>
    </location>
</feature>
<dbReference type="Gene3D" id="1.10.287.470">
    <property type="entry name" value="Helix hairpin bin"/>
    <property type="match status" value="1"/>
</dbReference>
<dbReference type="GO" id="GO:0016740">
    <property type="term" value="F:transferase activity"/>
    <property type="evidence" value="ECO:0007669"/>
    <property type="project" value="UniProtKB-KW"/>
</dbReference>
<dbReference type="SUPFAM" id="SSF111369">
    <property type="entry name" value="HlyD-like secretion proteins"/>
    <property type="match status" value="1"/>
</dbReference>
<dbReference type="RefSeq" id="WP_197529766.1">
    <property type="nucleotide sequence ID" value="NZ_CP036349.1"/>
</dbReference>
<organism evidence="3 4">
    <name type="scientific">Botrimarina mediterranea</name>
    <dbReference type="NCBI Taxonomy" id="2528022"/>
    <lineage>
        <taxon>Bacteria</taxon>
        <taxon>Pseudomonadati</taxon>
        <taxon>Planctomycetota</taxon>
        <taxon>Planctomycetia</taxon>
        <taxon>Pirellulales</taxon>
        <taxon>Lacipirellulaceae</taxon>
        <taxon>Botrimarina</taxon>
    </lineage>
</organism>
<dbReference type="AlphaFoldDB" id="A0A518K586"/>
<keyword evidence="4" id="KW-1185">Reference proteome</keyword>
<reference evidence="3 4" key="1">
    <citation type="submission" date="2019-02" db="EMBL/GenBank/DDBJ databases">
        <title>Deep-cultivation of Planctomycetes and their phenomic and genomic characterization uncovers novel biology.</title>
        <authorList>
            <person name="Wiegand S."/>
            <person name="Jogler M."/>
            <person name="Boedeker C."/>
            <person name="Pinto D."/>
            <person name="Vollmers J."/>
            <person name="Rivas-Marin E."/>
            <person name="Kohn T."/>
            <person name="Peeters S.H."/>
            <person name="Heuer A."/>
            <person name="Rast P."/>
            <person name="Oberbeckmann S."/>
            <person name="Bunk B."/>
            <person name="Jeske O."/>
            <person name="Meyerdierks A."/>
            <person name="Storesund J.E."/>
            <person name="Kallscheuer N."/>
            <person name="Luecker S."/>
            <person name="Lage O.M."/>
            <person name="Pohl T."/>
            <person name="Merkel B.J."/>
            <person name="Hornburger P."/>
            <person name="Mueller R.-W."/>
            <person name="Bruemmer F."/>
            <person name="Labrenz M."/>
            <person name="Spormann A.M."/>
            <person name="Op den Camp H."/>
            <person name="Overmann J."/>
            <person name="Amann R."/>
            <person name="Jetten M.S.M."/>
            <person name="Mascher T."/>
            <person name="Medema M.H."/>
            <person name="Devos D.P."/>
            <person name="Kaster A.-K."/>
            <person name="Ovreas L."/>
            <person name="Rohde M."/>
            <person name="Galperin M.Y."/>
            <person name="Jogler C."/>
        </authorList>
    </citation>
    <scope>NUCLEOTIDE SEQUENCE [LARGE SCALE GENOMIC DNA]</scope>
    <source>
        <strain evidence="3 4">Spa11</strain>
    </source>
</reference>
<dbReference type="Gene3D" id="2.40.30.170">
    <property type="match status" value="1"/>
</dbReference>
<feature type="domain" description="Multidrug resistance protein MdtA-like barrel-sandwich hybrid" evidence="1">
    <location>
        <begin position="46"/>
        <end position="213"/>
    </location>
</feature>
<dbReference type="Proteomes" id="UP000316426">
    <property type="component" value="Chromosome"/>
</dbReference>
<evidence type="ECO:0000259" key="1">
    <source>
        <dbReference type="Pfam" id="PF25917"/>
    </source>
</evidence>
<dbReference type="PANTHER" id="PTHR30469">
    <property type="entry name" value="MULTIDRUG RESISTANCE PROTEIN MDTA"/>
    <property type="match status" value="1"/>
</dbReference>
<dbReference type="GO" id="GO:0015562">
    <property type="term" value="F:efflux transmembrane transporter activity"/>
    <property type="evidence" value="ECO:0007669"/>
    <property type="project" value="TreeGrafter"/>
</dbReference>
<sequence length="313" mass="33795">MKRSTRSAAAGSELLLLGAMLLAWCPAVTLAETIEVASSILTVSETVKVPAPEAGVLRELVVHEGMRLEQGATIGEVDAREQQLSAEVIEQDLAIARSESESDVRVRLAAKENKVAEAELKRATSINAELPNTVSTKEVERLRLTMEKSELEIEFANFERDLLAAKLGRIEADLRLAQHQVEKMRVTSPIGGVVAELFCEAGEWVDAGEPIARLVRVDQLRVEGFVGIDDALAGLVNRPVVVEALLPSGETIKAEGRVVFVSPEAEPVDAKVRFWAEVDNSAMRLRPGLTARVMILDAAAGDAPVQPAAYFAN</sequence>
<dbReference type="Gene3D" id="2.40.50.100">
    <property type="match status" value="1"/>
</dbReference>
<name>A0A518K586_9BACT</name>
<gene>
    <name evidence="3" type="ORF">Spa11_11230</name>
</gene>
<proteinExistence type="predicted"/>
<evidence type="ECO:0000259" key="2">
    <source>
        <dbReference type="Pfam" id="PF25954"/>
    </source>
</evidence>
<dbReference type="InterPro" id="IPR058625">
    <property type="entry name" value="MdtA-like_BSH"/>
</dbReference>
<dbReference type="KEGG" id="bmei:Spa11_11230"/>
<dbReference type="PANTHER" id="PTHR30469:SF15">
    <property type="entry name" value="HLYD FAMILY OF SECRETION PROTEINS"/>
    <property type="match status" value="1"/>
</dbReference>
<protein>
    <submittedName>
        <fullName evidence="3">Dihydrolipoamide acetyltransferase</fullName>
    </submittedName>
</protein>
<dbReference type="GO" id="GO:1990281">
    <property type="term" value="C:efflux pump complex"/>
    <property type="evidence" value="ECO:0007669"/>
    <property type="project" value="TreeGrafter"/>
</dbReference>
<dbReference type="EMBL" id="CP036349">
    <property type="protein sequence ID" value="QDV72937.1"/>
    <property type="molecule type" value="Genomic_DNA"/>
</dbReference>
<dbReference type="Pfam" id="PF25917">
    <property type="entry name" value="BSH_RND"/>
    <property type="match status" value="1"/>
</dbReference>
<dbReference type="InterPro" id="IPR058792">
    <property type="entry name" value="Beta-barrel_RND_2"/>
</dbReference>
<evidence type="ECO:0000313" key="4">
    <source>
        <dbReference type="Proteomes" id="UP000316426"/>
    </source>
</evidence>